<feature type="domain" description="Xylose isomerase-like TIM barrel" evidence="1">
    <location>
        <begin position="57"/>
        <end position="304"/>
    </location>
</feature>
<dbReference type="EMBL" id="BJYT01000056">
    <property type="protein sequence ID" value="GEO12288.1"/>
    <property type="molecule type" value="Genomic_DNA"/>
</dbReference>
<dbReference type="Proteomes" id="UP000321513">
    <property type="component" value="Unassembled WGS sequence"/>
</dbReference>
<dbReference type="AlphaFoldDB" id="A0A512BK09"/>
<dbReference type="SUPFAM" id="SSF51658">
    <property type="entry name" value="Xylose isomerase-like"/>
    <property type="match status" value="1"/>
</dbReference>
<evidence type="ECO:0000259" key="1">
    <source>
        <dbReference type="Pfam" id="PF01261"/>
    </source>
</evidence>
<accession>A0A512BK09</accession>
<gene>
    <name evidence="2" type="ORF">SAE01_47840</name>
</gene>
<dbReference type="InterPro" id="IPR050312">
    <property type="entry name" value="IolE/XylAMocC-like"/>
</dbReference>
<sequence>MLDRRKFLKQTSVASLGGLMLSKVPMAFGPNASMPSPGVQLFTFFNVIDDDVKGTLKKIAAAGYKNIESAFSKKGGYYGMKPKEFAAMLKDLGLAWKSHHVLGAPFKLPPGAKLPTTPDGKPMTIPPMLNLQDNFQQLVDEAAEGGVEYLVCANTPINTMDDIKGSIKVLNKTAEQAKKAGLEFAYHNHDAEFRAVEGKIPYEIFLAETDPKLVKMELDLAWVVKGGTDPVELFKKHPGRFPLWHVKDLDKERNNILPLGEGTIDFKPIFKAALTAGMKYIFIEHDMPADPFKSIQTSIKNLKQLSVG</sequence>
<dbReference type="PANTHER" id="PTHR12110:SF41">
    <property type="entry name" value="INOSOSE DEHYDRATASE"/>
    <property type="match status" value="1"/>
</dbReference>
<keyword evidence="3" id="KW-1185">Reference proteome</keyword>
<evidence type="ECO:0000313" key="2">
    <source>
        <dbReference type="EMBL" id="GEO12288.1"/>
    </source>
</evidence>
<name>A0A512BK09_9BACT</name>
<dbReference type="Pfam" id="PF01261">
    <property type="entry name" value="AP_endonuc_2"/>
    <property type="match status" value="1"/>
</dbReference>
<dbReference type="GO" id="GO:0016853">
    <property type="term" value="F:isomerase activity"/>
    <property type="evidence" value="ECO:0007669"/>
    <property type="project" value="UniProtKB-KW"/>
</dbReference>
<dbReference type="InterPro" id="IPR013022">
    <property type="entry name" value="Xyl_isomerase-like_TIM-brl"/>
</dbReference>
<comment type="caution">
    <text evidence="2">The sequence shown here is derived from an EMBL/GenBank/DDBJ whole genome shotgun (WGS) entry which is preliminary data.</text>
</comment>
<dbReference type="Gene3D" id="3.20.20.150">
    <property type="entry name" value="Divalent-metal-dependent TIM barrel enzymes"/>
    <property type="match status" value="1"/>
</dbReference>
<dbReference type="PANTHER" id="PTHR12110">
    <property type="entry name" value="HYDROXYPYRUVATE ISOMERASE"/>
    <property type="match status" value="1"/>
</dbReference>
<keyword evidence="2" id="KW-0413">Isomerase</keyword>
<dbReference type="OrthoDB" id="9798407at2"/>
<organism evidence="2 3">
    <name type="scientific">Segetibacter aerophilus</name>
    <dbReference type="NCBI Taxonomy" id="670293"/>
    <lineage>
        <taxon>Bacteria</taxon>
        <taxon>Pseudomonadati</taxon>
        <taxon>Bacteroidota</taxon>
        <taxon>Chitinophagia</taxon>
        <taxon>Chitinophagales</taxon>
        <taxon>Chitinophagaceae</taxon>
        <taxon>Segetibacter</taxon>
    </lineage>
</organism>
<evidence type="ECO:0000313" key="3">
    <source>
        <dbReference type="Proteomes" id="UP000321513"/>
    </source>
</evidence>
<dbReference type="InterPro" id="IPR036237">
    <property type="entry name" value="Xyl_isomerase-like_sf"/>
</dbReference>
<reference evidence="2 3" key="1">
    <citation type="submission" date="2019-07" db="EMBL/GenBank/DDBJ databases">
        <title>Whole genome shotgun sequence of Segetibacter aerophilus NBRC 106135.</title>
        <authorList>
            <person name="Hosoyama A."/>
            <person name="Uohara A."/>
            <person name="Ohji S."/>
            <person name="Ichikawa N."/>
        </authorList>
    </citation>
    <scope>NUCLEOTIDE SEQUENCE [LARGE SCALE GENOMIC DNA]</scope>
    <source>
        <strain evidence="2 3">NBRC 106135</strain>
    </source>
</reference>
<protein>
    <submittedName>
        <fullName evidence="2">Sugar phosphate isomerase</fullName>
    </submittedName>
</protein>
<dbReference type="RefSeq" id="WP_147206405.1">
    <property type="nucleotide sequence ID" value="NZ_BJYT01000056.1"/>
</dbReference>
<proteinExistence type="predicted"/>